<feature type="domain" description="ABC transporter" evidence="5">
    <location>
        <begin position="6"/>
        <end position="234"/>
    </location>
</feature>
<dbReference type="HOGENOM" id="CLU_000604_1_22_5"/>
<evidence type="ECO:0000313" key="6">
    <source>
        <dbReference type="EMBL" id="EDQ31807.1"/>
    </source>
</evidence>
<accession>A9DEE8</accession>
<dbReference type="Gene3D" id="3.40.50.300">
    <property type="entry name" value="P-loop containing nucleotide triphosphate hydrolases"/>
    <property type="match status" value="1"/>
</dbReference>
<evidence type="ECO:0000256" key="2">
    <source>
        <dbReference type="ARBA" id="ARBA00022448"/>
    </source>
</evidence>
<evidence type="ECO:0000256" key="1">
    <source>
        <dbReference type="ARBA" id="ARBA00005417"/>
    </source>
</evidence>
<dbReference type="InterPro" id="IPR003439">
    <property type="entry name" value="ABC_transporter-like_ATP-bd"/>
</dbReference>
<keyword evidence="7" id="KW-1185">Reference proteome</keyword>
<comment type="caution">
    <text evidence="6">The sequence shown here is derived from an EMBL/GenBank/DDBJ whole genome shotgun (WGS) entry which is preliminary data.</text>
</comment>
<keyword evidence="4" id="KW-0067">ATP-binding</keyword>
<dbReference type="PROSITE" id="PS50893">
    <property type="entry name" value="ABC_TRANSPORTER_2"/>
    <property type="match status" value="1"/>
</dbReference>
<dbReference type="SUPFAM" id="SSF52540">
    <property type="entry name" value="P-loop containing nucleoside triphosphate hydrolases"/>
    <property type="match status" value="1"/>
</dbReference>
<dbReference type="InterPro" id="IPR050166">
    <property type="entry name" value="ABC_transporter_ATP-bind"/>
</dbReference>
<dbReference type="PROSITE" id="PS00211">
    <property type="entry name" value="ABC_TRANSPORTER_1"/>
    <property type="match status" value="1"/>
</dbReference>
<evidence type="ECO:0000259" key="5">
    <source>
        <dbReference type="PROSITE" id="PS50893"/>
    </source>
</evidence>
<dbReference type="InterPro" id="IPR017871">
    <property type="entry name" value="ABC_transporter-like_CS"/>
</dbReference>
<reference evidence="6 7" key="2">
    <citation type="submission" date="2012-06" db="EMBL/GenBank/DDBJ databases">
        <authorList>
            <person name="Fiebig A."/>
        </authorList>
    </citation>
    <scope>NUCLEOTIDE SEQUENCE [LARGE SCALE GENOMIC DNA]</scope>
    <source>
        <strain evidence="6 7">DFL-43</strain>
    </source>
</reference>
<dbReference type="SMART" id="SM00382">
    <property type="entry name" value="AAA"/>
    <property type="match status" value="1"/>
</dbReference>
<evidence type="ECO:0000313" key="7">
    <source>
        <dbReference type="Proteomes" id="UP000004291"/>
    </source>
</evidence>
<name>A9DEE8_HOEPD</name>
<dbReference type="CDD" id="cd03293">
    <property type="entry name" value="ABC_NrtD_SsuB_transporters"/>
    <property type="match status" value="1"/>
</dbReference>
<dbReference type="PANTHER" id="PTHR42788">
    <property type="entry name" value="TAURINE IMPORT ATP-BINDING PROTEIN-RELATED"/>
    <property type="match status" value="1"/>
</dbReference>
<gene>
    <name evidence="6" type="ORF">HPDFL43_10471</name>
</gene>
<dbReference type="RefSeq" id="WP_007197867.1">
    <property type="nucleotide sequence ID" value="NZ_CM002917.1"/>
</dbReference>
<dbReference type="PANTHER" id="PTHR42788:SF13">
    <property type="entry name" value="ALIPHATIC SULFONATES IMPORT ATP-BINDING PROTEIN SSUB"/>
    <property type="match status" value="1"/>
</dbReference>
<dbReference type="EMBL" id="ABIA03000003">
    <property type="protein sequence ID" value="EDQ31807.1"/>
    <property type="molecule type" value="Genomic_DNA"/>
</dbReference>
<dbReference type="InterPro" id="IPR003593">
    <property type="entry name" value="AAA+_ATPase"/>
</dbReference>
<dbReference type="Proteomes" id="UP000004291">
    <property type="component" value="Chromosome"/>
</dbReference>
<sequence length="281" mass="30711">MPAAHLSVDGISHTYKRGQVRALDNLNFQVEPGEALALVGRSGCGKSTLLHIMAGLMTPTSGKTLIDGRTVSGPSPNWVMMFQKPSLYPWMTVAQNVALGLKFTGRTAEIAKRVPEMLELVELADYADRNVQDLSGGQQQRVALARSLAPKPEVLFLDEPFSALDAFTRNNLQRDVRRIAKELDITLVLVTHDLSEAIIMAERAVVLSANPGQISDIIEIDLDNRDDLRTPEYVAARTRLTKAYEKAAGLDFEARHVNASMPSSHADKNMKPAAADRAAVL</sequence>
<dbReference type="Pfam" id="PF00005">
    <property type="entry name" value="ABC_tran"/>
    <property type="match status" value="1"/>
</dbReference>
<reference evidence="6 7" key="1">
    <citation type="submission" date="2007-10" db="EMBL/GenBank/DDBJ databases">
        <authorList>
            <person name="Wagner-Dobler I."/>
            <person name="Ferriera S."/>
            <person name="Johnson J."/>
            <person name="Kravitz S."/>
            <person name="Beeson K."/>
            <person name="Sutton G."/>
            <person name="Rogers Y.-H."/>
            <person name="Friedman R."/>
            <person name="Frazier M."/>
            <person name="Venter J.C."/>
        </authorList>
    </citation>
    <scope>NUCLEOTIDE SEQUENCE [LARGE SCALE GENOMIC DNA]</scope>
    <source>
        <strain evidence="6 7">DFL-43</strain>
    </source>
</reference>
<dbReference type="InterPro" id="IPR027417">
    <property type="entry name" value="P-loop_NTPase"/>
</dbReference>
<keyword evidence="3" id="KW-0547">Nucleotide-binding</keyword>
<dbReference type="GO" id="GO:0005524">
    <property type="term" value="F:ATP binding"/>
    <property type="evidence" value="ECO:0007669"/>
    <property type="project" value="UniProtKB-KW"/>
</dbReference>
<evidence type="ECO:0000256" key="4">
    <source>
        <dbReference type="ARBA" id="ARBA00022840"/>
    </source>
</evidence>
<dbReference type="GO" id="GO:0016887">
    <property type="term" value="F:ATP hydrolysis activity"/>
    <property type="evidence" value="ECO:0007669"/>
    <property type="project" value="InterPro"/>
</dbReference>
<dbReference type="AlphaFoldDB" id="A9DEE8"/>
<dbReference type="eggNOG" id="COG1116">
    <property type="taxonomic scope" value="Bacteria"/>
</dbReference>
<dbReference type="OrthoDB" id="9807242at2"/>
<protein>
    <submittedName>
        <fullName evidence="6">ABC-type nitrate/sulfonate/bicarbonate transport system, ATPase component</fullName>
    </submittedName>
</protein>
<dbReference type="STRING" id="411684.HPDFL43_10471"/>
<evidence type="ECO:0000256" key="3">
    <source>
        <dbReference type="ARBA" id="ARBA00022741"/>
    </source>
</evidence>
<proteinExistence type="inferred from homology"/>
<keyword evidence="2" id="KW-0813">Transport</keyword>
<organism evidence="6 7">
    <name type="scientific">Hoeflea phototrophica (strain DSM 17068 / NCIMB 14078 / DFL-43)</name>
    <dbReference type="NCBI Taxonomy" id="411684"/>
    <lineage>
        <taxon>Bacteria</taxon>
        <taxon>Pseudomonadati</taxon>
        <taxon>Pseudomonadota</taxon>
        <taxon>Alphaproteobacteria</taxon>
        <taxon>Hyphomicrobiales</taxon>
        <taxon>Rhizobiaceae</taxon>
        <taxon>Hoeflea</taxon>
    </lineage>
</organism>
<comment type="similarity">
    <text evidence="1">Belongs to the ABC transporter superfamily.</text>
</comment>